<reference evidence="12 13" key="1">
    <citation type="submission" date="2014-02" db="EMBL/GenBank/DDBJ databases">
        <title>Transposable element dynamics among asymbiotic and ectomycorrhizal Amanita fungi.</title>
        <authorList>
            <consortium name="DOE Joint Genome Institute"/>
            <person name="Hess J."/>
            <person name="Skrede I."/>
            <person name="Wolfe B."/>
            <person name="LaButti K."/>
            <person name="Ohm R.A."/>
            <person name="Grigoriev I.V."/>
            <person name="Pringle A."/>
        </authorList>
    </citation>
    <scope>NUCLEOTIDE SEQUENCE [LARGE SCALE GENOMIC DNA]</scope>
    <source>
        <strain evidence="12 13">SKay4041</strain>
    </source>
</reference>
<keyword evidence="10" id="KW-0012">Acyltransferase</keyword>
<evidence type="ECO:0000256" key="10">
    <source>
        <dbReference type="ARBA" id="ARBA00023315"/>
    </source>
</evidence>
<protein>
    <recommendedName>
        <fullName evidence="5">serine C-palmitoyltransferase</fullName>
        <ecNumber evidence="5">2.3.1.50</ecNumber>
    </recommendedName>
</protein>
<comment type="cofactor">
    <cofactor evidence="1">
        <name>pyridoxal 5'-phosphate</name>
        <dbReference type="ChEBI" id="CHEBI:597326"/>
    </cofactor>
</comment>
<dbReference type="Gene3D" id="3.90.1150.10">
    <property type="entry name" value="Aspartate Aminotransferase, domain 1"/>
    <property type="match status" value="1"/>
</dbReference>
<evidence type="ECO:0000256" key="5">
    <source>
        <dbReference type="ARBA" id="ARBA00013220"/>
    </source>
</evidence>
<comment type="similarity">
    <text evidence="4">Belongs to the class-II pyridoxal-phosphate-dependent aminotransferase family.</text>
</comment>
<dbReference type="Pfam" id="PF00155">
    <property type="entry name" value="Aminotran_1_2"/>
    <property type="match status" value="1"/>
</dbReference>
<evidence type="ECO:0000259" key="11">
    <source>
        <dbReference type="Pfam" id="PF00155"/>
    </source>
</evidence>
<dbReference type="GO" id="GO:0030170">
    <property type="term" value="F:pyridoxal phosphate binding"/>
    <property type="evidence" value="ECO:0007669"/>
    <property type="project" value="InterPro"/>
</dbReference>
<dbReference type="OrthoDB" id="3168162at2759"/>
<evidence type="ECO:0000256" key="9">
    <source>
        <dbReference type="ARBA" id="ARBA00023098"/>
    </source>
</evidence>
<dbReference type="InterPro" id="IPR015422">
    <property type="entry name" value="PyrdxlP-dep_Trfase_small"/>
</dbReference>
<dbReference type="InterPro" id="IPR015424">
    <property type="entry name" value="PyrdxlP-dep_Trfase"/>
</dbReference>
<evidence type="ECO:0000256" key="1">
    <source>
        <dbReference type="ARBA" id="ARBA00001933"/>
    </source>
</evidence>
<keyword evidence="8" id="KW-0746">Sphingolipid metabolism</keyword>
<keyword evidence="13" id="KW-1185">Reference proteome</keyword>
<evidence type="ECO:0000256" key="6">
    <source>
        <dbReference type="ARBA" id="ARBA00022679"/>
    </source>
</evidence>
<evidence type="ECO:0000256" key="4">
    <source>
        <dbReference type="ARBA" id="ARBA00008392"/>
    </source>
</evidence>
<evidence type="ECO:0000256" key="7">
    <source>
        <dbReference type="ARBA" id="ARBA00022898"/>
    </source>
</evidence>
<keyword evidence="6" id="KW-0808">Transferase</keyword>
<name>A0A2A9NJR0_9AGAR</name>
<proteinExistence type="inferred from homology"/>
<dbReference type="SUPFAM" id="SSF53383">
    <property type="entry name" value="PLP-dependent transferases"/>
    <property type="match status" value="1"/>
</dbReference>
<dbReference type="GO" id="GO:0005783">
    <property type="term" value="C:endoplasmic reticulum"/>
    <property type="evidence" value="ECO:0007669"/>
    <property type="project" value="TreeGrafter"/>
</dbReference>
<dbReference type="InterPro" id="IPR015421">
    <property type="entry name" value="PyrdxlP-dep_Trfase_major"/>
</dbReference>
<dbReference type="EMBL" id="KZ301996">
    <property type="protein sequence ID" value="PFH50829.1"/>
    <property type="molecule type" value="Genomic_DNA"/>
</dbReference>
<dbReference type="STRING" id="703135.A0A2A9NJR0"/>
<evidence type="ECO:0000256" key="8">
    <source>
        <dbReference type="ARBA" id="ARBA00022919"/>
    </source>
</evidence>
<dbReference type="Proteomes" id="UP000242287">
    <property type="component" value="Unassembled WGS sequence"/>
</dbReference>
<dbReference type="GO" id="GO:0016020">
    <property type="term" value="C:membrane"/>
    <property type="evidence" value="ECO:0007669"/>
    <property type="project" value="GOC"/>
</dbReference>
<comment type="pathway">
    <text evidence="2">Lipid metabolism; sphingolipid metabolism.</text>
</comment>
<dbReference type="InterPro" id="IPR050087">
    <property type="entry name" value="AON_synthase_class-II"/>
</dbReference>
<keyword evidence="9" id="KW-0443">Lipid metabolism</keyword>
<feature type="domain" description="Aminotransferase class I/classII large" evidence="11">
    <location>
        <begin position="138"/>
        <end position="423"/>
    </location>
</feature>
<dbReference type="GO" id="GO:0004758">
    <property type="term" value="F:serine C-palmitoyltransferase activity"/>
    <property type="evidence" value="ECO:0007669"/>
    <property type="project" value="TreeGrafter"/>
</dbReference>
<dbReference type="AlphaFoldDB" id="A0A2A9NJR0"/>
<comment type="pathway">
    <text evidence="3">Sphingolipid metabolism.</text>
</comment>
<dbReference type="GO" id="GO:0046512">
    <property type="term" value="P:sphingosine biosynthetic process"/>
    <property type="evidence" value="ECO:0007669"/>
    <property type="project" value="TreeGrafter"/>
</dbReference>
<gene>
    <name evidence="12" type="ORF">AMATHDRAFT_60294</name>
</gene>
<evidence type="ECO:0000313" key="13">
    <source>
        <dbReference type="Proteomes" id="UP000242287"/>
    </source>
</evidence>
<dbReference type="InterPro" id="IPR004839">
    <property type="entry name" value="Aminotransferase_I/II_large"/>
</dbReference>
<dbReference type="Gene3D" id="3.40.640.10">
    <property type="entry name" value="Type I PLP-dependent aspartate aminotransferase-like (Major domain)"/>
    <property type="match status" value="1"/>
</dbReference>
<dbReference type="PANTHER" id="PTHR13693:SF2">
    <property type="entry name" value="SERINE PALMITOYLTRANSFERASE 1"/>
    <property type="match status" value="1"/>
</dbReference>
<evidence type="ECO:0000313" key="12">
    <source>
        <dbReference type="EMBL" id="PFH50829.1"/>
    </source>
</evidence>
<accession>A0A2A9NJR0</accession>
<organism evidence="12 13">
    <name type="scientific">Amanita thiersii Skay4041</name>
    <dbReference type="NCBI Taxonomy" id="703135"/>
    <lineage>
        <taxon>Eukaryota</taxon>
        <taxon>Fungi</taxon>
        <taxon>Dikarya</taxon>
        <taxon>Basidiomycota</taxon>
        <taxon>Agaricomycotina</taxon>
        <taxon>Agaricomycetes</taxon>
        <taxon>Agaricomycetidae</taxon>
        <taxon>Agaricales</taxon>
        <taxon>Pluteineae</taxon>
        <taxon>Amanitaceae</taxon>
        <taxon>Amanita</taxon>
    </lineage>
</organism>
<evidence type="ECO:0000256" key="3">
    <source>
        <dbReference type="ARBA" id="ARBA00004991"/>
    </source>
</evidence>
<evidence type="ECO:0000256" key="2">
    <source>
        <dbReference type="ARBA" id="ARBA00004760"/>
    </source>
</evidence>
<keyword evidence="7" id="KW-0663">Pyridoxal phosphate</keyword>
<dbReference type="GO" id="GO:0046513">
    <property type="term" value="P:ceramide biosynthetic process"/>
    <property type="evidence" value="ECO:0007669"/>
    <property type="project" value="TreeGrafter"/>
</dbReference>
<dbReference type="EC" id="2.3.1.50" evidence="5"/>
<dbReference type="PANTHER" id="PTHR13693">
    <property type="entry name" value="CLASS II AMINOTRANSFERASE/8-AMINO-7-OXONONANOATE SYNTHASE"/>
    <property type="match status" value="1"/>
</dbReference>
<sequence length="556" mass="60938">MDTTPVTTTTTSTLEPFLALLARSLATLETTFNRLPGSAVIQRYVKSSHQNDPGRTLLEIILILFAIRTLLQSRTQADRGEKHFIQFSDKEIEELVDEWAPEPLAQPLNARSQHELAAVPVIAGANSHKPKLAASGKTVTNLASLNFAGLAGNDFIKQRATEILRKYGLGSCGPPGFYGTLDVHMNLESDIADFLGTEAAILYSQGFSTISSVIPAFCKRGDIIVADRGVNFAIQKGIQISRSTIRWYDHNDLKSLEDVLESVEKERKKRRQPLTRRFIITEGIFEKDGAMVDLPKLIELKYKHKYRLILDESYSFGSVGRTGRGLTELYNVPASKIDMLIGSVAIGLCTSGGFCAGSEVVVNHQRINGLSFIFSASMPALLSVSASEAINMFRSTPSIFSQLQDNIRAARAILDRVDGISIPSHPASPIIHIHLKSFPPNSLHPQSAVSLASSISSSSGAGRRSDPTSILPRDVTKHGWDWDVETEETLLQEVVEEALAQGVMITKAKRLRGQEMVEPRPSIRLALTSALSRKETEKAVGVVKAALAKVLCKRKW</sequence>